<comment type="caution">
    <text evidence="1">The sequence shown here is derived from an EMBL/GenBank/DDBJ whole genome shotgun (WGS) entry which is preliminary data.</text>
</comment>
<dbReference type="Proteomes" id="UP001311915">
    <property type="component" value="Unassembled WGS sequence"/>
</dbReference>
<name>A0AAV9L6T3_9SOLN</name>
<evidence type="ECO:0000313" key="1">
    <source>
        <dbReference type="EMBL" id="KAK4721291.1"/>
    </source>
</evidence>
<proteinExistence type="predicted"/>
<sequence length="101" mass="11654">MPISHKQSQMEDVKELYVEDGWKINVLESNFNEDICNHICNILGSVTSTEGRDKACWMPSSNGNREEYIEDISKIWEKGLPFKVFFLCGDYGLEGFLLERS</sequence>
<accession>A0AAV9L6T3</accession>
<dbReference type="AlphaFoldDB" id="A0AAV9L6T3"/>
<dbReference type="EMBL" id="JAWPEI010000007">
    <property type="protein sequence ID" value="KAK4721291.1"/>
    <property type="molecule type" value="Genomic_DNA"/>
</dbReference>
<evidence type="ECO:0000313" key="2">
    <source>
        <dbReference type="Proteomes" id="UP001311915"/>
    </source>
</evidence>
<keyword evidence="2" id="KW-1185">Reference proteome</keyword>
<protein>
    <submittedName>
        <fullName evidence="1">Uncharacterized protein</fullName>
    </submittedName>
</protein>
<organism evidence="1 2">
    <name type="scientific">Solanum pinnatisectum</name>
    <name type="common">tansyleaf nightshade</name>
    <dbReference type="NCBI Taxonomy" id="50273"/>
    <lineage>
        <taxon>Eukaryota</taxon>
        <taxon>Viridiplantae</taxon>
        <taxon>Streptophyta</taxon>
        <taxon>Embryophyta</taxon>
        <taxon>Tracheophyta</taxon>
        <taxon>Spermatophyta</taxon>
        <taxon>Magnoliopsida</taxon>
        <taxon>eudicotyledons</taxon>
        <taxon>Gunneridae</taxon>
        <taxon>Pentapetalae</taxon>
        <taxon>asterids</taxon>
        <taxon>lamiids</taxon>
        <taxon>Solanales</taxon>
        <taxon>Solanaceae</taxon>
        <taxon>Solanoideae</taxon>
        <taxon>Solaneae</taxon>
        <taxon>Solanum</taxon>
    </lineage>
</organism>
<reference evidence="1 2" key="1">
    <citation type="submission" date="2023-10" db="EMBL/GenBank/DDBJ databases">
        <title>Genome-Wide Identification Analysis in wild type Solanum Pinnatisectum Reveals Some Genes Defensing Phytophthora Infestans.</title>
        <authorList>
            <person name="Sun C."/>
        </authorList>
    </citation>
    <scope>NUCLEOTIDE SEQUENCE [LARGE SCALE GENOMIC DNA]</scope>
    <source>
        <strain evidence="1">LQN</strain>
        <tissue evidence="1">Leaf</tissue>
    </source>
</reference>
<gene>
    <name evidence="1" type="ORF">R3W88_011524</name>
</gene>